<dbReference type="HOGENOM" id="CLU_1197473_0_0_1"/>
<dbReference type="EMBL" id="JH431813">
    <property type="status" value="NOT_ANNOTATED_CDS"/>
    <property type="molecule type" value="Genomic_DNA"/>
</dbReference>
<protein>
    <submittedName>
        <fullName evidence="2">Uncharacterized protein</fullName>
    </submittedName>
</protein>
<sequence length="232" mass="26638">YTRCIKQCQEKALANESFLQCIGTEFNSKAPLILHATNEVSLHNSTNEVAPYKNPIALPSMVAMEKHHRAFTSRDPAMHLGMGLLEYFINLNSECHCTSLIIELFVNRTARILQLRRVDEYVERCRNEKAHFGEIIIIIITQLKHSSKIKTSGPRQDGFPYRPELTYFSKCFPSSLFLRLPRQRSPQHPPPRQTPTTTTELSSALLWSESSSSEWWVSSWSLSQPASQHRPR</sequence>
<reference evidence="2" key="2">
    <citation type="submission" date="2015-02" db="UniProtKB">
        <authorList>
            <consortium name="EnsemblMetazoa"/>
        </authorList>
    </citation>
    <scope>IDENTIFICATION</scope>
</reference>
<dbReference type="EnsemblMetazoa" id="SMAR007934-RA">
    <property type="protein sequence ID" value="SMAR007934-PA"/>
    <property type="gene ID" value="SMAR007934"/>
</dbReference>
<organism evidence="2 3">
    <name type="scientific">Strigamia maritima</name>
    <name type="common">European centipede</name>
    <name type="synonym">Geophilus maritimus</name>
    <dbReference type="NCBI Taxonomy" id="126957"/>
    <lineage>
        <taxon>Eukaryota</taxon>
        <taxon>Metazoa</taxon>
        <taxon>Ecdysozoa</taxon>
        <taxon>Arthropoda</taxon>
        <taxon>Myriapoda</taxon>
        <taxon>Chilopoda</taxon>
        <taxon>Pleurostigmophora</taxon>
        <taxon>Geophilomorpha</taxon>
        <taxon>Linotaeniidae</taxon>
        <taxon>Strigamia</taxon>
    </lineage>
</organism>
<reference evidence="3" key="1">
    <citation type="submission" date="2011-05" db="EMBL/GenBank/DDBJ databases">
        <authorList>
            <person name="Richards S.R."/>
            <person name="Qu J."/>
            <person name="Jiang H."/>
            <person name="Jhangiani S.N."/>
            <person name="Agravi P."/>
            <person name="Goodspeed R."/>
            <person name="Gross S."/>
            <person name="Mandapat C."/>
            <person name="Jackson L."/>
            <person name="Mathew T."/>
            <person name="Pu L."/>
            <person name="Thornton R."/>
            <person name="Saada N."/>
            <person name="Wilczek-Boney K.B."/>
            <person name="Lee S."/>
            <person name="Kovar C."/>
            <person name="Wu Y."/>
            <person name="Scherer S.E."/>
            <person name="Worley K.C."/>
            <person name="Muzny D.M."/>
            <person name="Gibbs R."/>
        </authorList>
    </citation>
    <scope>NUCLEOTIDE SEQUENCE</scope>
    <source>
        <strain evidence="3">Brora</strain>
    </source>
</reference>
<proteinExistence type="predicted"/>
<dbReference type="AlphaFoldDB" id="T1J2Y1"/>
<evidence type="ECO:0000313" key="3">
    <source>
        <dbReference type="Proteomes" id="UP000014500"/>
    </source>
</evidence>
<evidence type="ECO:0000313" key="2">
    <source>
        <dbReference type="EnsemblMetazoa" id="SMAR007934-PA"/>
    </source>
</evidence>
<feature type="region of interest" description="Disordered" evidence="1">
    <location>
        <begin position="181"/>
        <end position="200"/>
    </location>
</feature>
<dbReference type="Proteomes" id="UP000014500">
    <property type="component" value="Unassembled WGS sequence"/>
</dbReference>
<keyword evidence="3" id="KW-1185">Reference proteome</keyword>
<evidence type="ECO:0000256" key="1">
    <source>
        <dbReference type="SAM" id="MobiDB-lite"/>
    </source>
</evidence>
<name>T1J2Y1_STRMM</name>
<accession>T1J2Y1</accession>